<dbReference type="InterPro" id="IPR003121">
    <property type="entry name" value="SWIB_MDM2_domain"/>
</dbReference>
<gene>
    <name evidence="3" type="ORF">Poli38472_004160</name>
</gene>
<dbReference type="EMBL" id="SPLM01000036">
    <property type="protein sequence ID" value="TMW66395.1"/>
    <property type="molecule type" value="Genomic_DNA"/>
</dbReference>
<dbReference type="InterPro" id="IPR036885">
    <property type="entry name" value="SWIB_MDM2_dom_sf"/>
</dbReference>
<dbReference type="PROSITE" id="PS51925">
    <property type="entry name" value="SWIB_MDM2"/>
    <property type="match status" value="1"/>
</dbReference>
<dbReference type="Gene3D" id="1.10.245.10">
    <property type="entry name" value="SWIB/MDM2 domain"/>
    <property type="match status" value="1"/>
</dbReference>
<keyword evidence="4" id="KW-1185">Reference proteome</keyword>
<dbReference type="Proteomes" id="UP000794436">
    <property type="component" value="Unassembled WGS sequence"/>
</dbReference>
<dbReference type="CDD" id="cd00855">
    <property type="entry name" value="SWIB-MDM2"/>
    <property type="match status" value="1"/>
</dbReference>
<feature type="domain" description="DM2" evidence="2">
    <location>
        <begin position="157"/>
        <end position="239"/>
    </location>
</feature>
<name>A0A8K1CPK5_PYTOL</name>
<feature type="coiled-coil region" evidence="1">
    <location>
        <begin position="287"/>
        <end position="314"/>
    </location>
</feature>
<evidence type="ECO:0000313" key="3">
    <source>
        <dbReference type="EMBL" id="TMW66395.1"/>
    </source>
</evidence>
<organism evidence="3 4">
    <name type="scientific">Pythium oligandrum</name>
    <name type="common">Mycoparasitic fungus</name>
    <dbReference type="NCBI Taxonomy" id="41045"/>
    <lineage>
        <taxon>Eukaryota</taxon>
        <taxon>Sar</taxon>
        <taxon>Stramenopiles</taxon>
        <taxon>Oomycota</taxon>
        <taxon>Peronosporomycetes</taxon>
        <taxon>Pythiales</taxon>
        <taxon>Pythiaceae</taxon>
        <taxon>Pythium</taxon>
    </lineage>
</organism>
<evidence type="ECO:0000259" key="2">
    <source>
        <dbReference type="PROSITE" id="PS51925"/>
    </source>
</evidence>
<keyword evidence="1" id="KW-0175">Coiled coil</keyword>
<dbReference type="Pfam" id="PF02201">
    <property type="entry name" value="SWIB"/>
    <property type="match status" value="1"/>
</dbReference>
<protein>
    <recommendedName>
        <fullName evidence="2">DM2 domain-containing protein</fullName>
    </recommendedName>
</protein>
<evidence type="ECO:0000313" key="4">
    <source>
        <dbReference type="Proteomes" id="UP000794436"/>
    </source>
</evidence>
<accession>A0A8K1CPK5</accession>
<sequence>MELPENLLHGEWPFDDELQLLQRVQTMHKALDDKIRSLTHEYRAQRFYPQRTEIRSLQLHVHHSFVPPVPGSDDTPGVPGRWTLHLHATDSTNGTASVVNLANHFRKISIELDPRLYSDSIVEWTCFQRGNHGVDKLEVTRTGHTPHSVRVKMLPSHPIDRYAISENLQNAIGGYLGPATSHTKSDIIMATWEYIKHKNLIKEDDFRVVSCDATLLQLFNCESLPFASIVVALRPHLTAAGALDVEYQLTLGGENFSGIGEEVLDAKSFGLDVGHVDEVQKARVQALSEWEDLLQEQHKERELLRKQEEQILAELEVYCRKHEWMTQFAQDPAGFTSDLVRSQRADQQILTAEGETDEIRIPHPHQFSQPWVREIVSDMLVPPPSTN</sequence>
<comment type="caution">
    <text evidence="3">The sequence shown here is derived from an EMBL/GenBank/DDBJ whole genome shotgun (WGS) entry which is preliminary data.</text>
</comment>
<dbReference type="PANTHER" id="PTHR13844">
    <property type="entry name" value="SWI/SNF-RELATED MATRIX-ASSOCIATED ACTIN-DEPENDENT REGULATOR OF CHROMATIN SUBFAMILY D"/>
    <property type="match status" value="1"/>
</dbReference>
<dbReference type="SUPFAM" id="SSF47592">
    <property type="entry name" value="SWIB/MDM2 domain"/>
    <property type="match status" value="1"/>
</dbReference>
<dbReference type="AlphaFoldDB" id="A0A8K1CPK5"/>
<evidence type="ECO:0000256" key="1">
    <source>
        <dbReference type="SAM" id="Coils"/>
    </source>
</evidence>
<reference evidence="3" key="1">
    <citation type="submission" date="2019-03" db="EMBL/GenBank/DDBJ databases">
        <title>Long read genome sequence of the mycoparasitic Pythium oligandrum ATCC 38472 isolated from sugarbeet rhizosphere.</title>
        <authorList>
            <person name="Gaulin E."/>
        </authorList>
    </citation>
    <scope>NUCLEOTIDE SEQUENCE</scope>
    <source>
        <strain evidence="3">ATCC 38472_TT</strain>
    </source>
</reference>
<proteinExistence type="predicted"/>
<dbReference type="OrthoDB" id="10263741at2759"/>